<protein>
    <submittedName>
        <fullName evidence="1">Uncharacterized protein</fullName>
    </submittedName>
</protein>
<gene>
    <name evidence="1" type="ORF">BU24DRAFT_454587</name>
</gene>
<proteinExistence type="predicted"/>
<dbReference type="GeneID" id="54288722"/>
<dbReference type="RefSeq" id="XP_033379435.1">
    <property type="nucleotide sequence ID" value="XM_033531325.1"/>
</dbReference>
<dbReference type="Proteomes" id="UP000799778">
    <property type="component" value="Unassembled WGS sequence"/>
</dbReference>
<dbReference type="EMBL" id="ML978075">
    <property type="protein sequence ID" value="KAF2011096.1"/>
    <property type="molecule type" value="Genomic_DNA"/>
</dbReference>
<dbReference type="AlphaFoldDB" id="A0A6A5XE28"/>
<organism evidence="1 2">
    <name type="scientific">Aaosphaeria arxii CBS 175.79</name>
    <dbReference type="NCBI Taxonomy" id="1450172"/>
    <lineage>
        <taxon>Eukaryota</taxon>
        <taxon>Fungi</taxon>
        <taxon>Dikarya</taxon>
        <taxon>Ascomycota</taxon>
        <taxon>Pezizomycotina</taxon>
        <taxon>Dothideomycetes</taxon>
        <taxon>Pleosporomycetidae</taxon>
        <taxon>Pleosporales</taxon>
        <taxon>Pleosporales incertae sedis</taxon>
        <taxon>Aaosphaeria</taxon>
    </lineage>
</organism>
<evidence type="ECO:0000313" key="2">
    <source>
        <dbReference type="Proteomes" id="UP000799778"/>
    </source>
</evidence>
<sequence length="163" mass="18690">MPTAKKPKIIVTEPEYQEEIPILERIRKEYPKCTEMIDKSRKIGSSSPTGCHVPKNFCFRTAVDRYKRELCFARMSATQFWGNKEIELRIGGYDSNDKLTNSSGPNVRLKMKVLFKKDKYEVASTGGFAMAEPMVEQVIEEMCEWLARKKEGKKGSWGDPSIL</sequence>
<accession>A0A6A5XE28</accession>
<reference evidence="1" key="1">
    <citation type="journal article" date="2020" name="Stud. Mycol.">
        <title>101 Dothideomycetes genomes: a test case for predicting lifestyles and emergence of pathogens.</title>
        <authorList>
            <person name="Haridas S."/>
            <person name="Albert R."/>
            <person name="Binder M."/>
            <person name="Bloem J."/>
            <person name="Labutti K."/>
            <person name="Salamov A."/>
            <person name="Andreopoulos B."/>
            <person name="Baker S."/>
            <person name="Barry K."/>
            <person name="Bills G."/>
            <person name="Bluhm B."/>
            <person name="Cannon C."/>
            <person name="Castanera R."/>
            <person name="Culley D."/>
            <person name="Daum C."/>
            <person name="Ezra D."/>
            <person name="Gonzalez J."/>
            <person name="Henrissat B."/>
            <person name="Kuo A."/>
            <person name="Liang C."/>
            <person name="Lipzen A."/>
            <person name="Lutzoni F."/>
            <person name="Magnuson J."/>
            <person name="Mondo S."/>
            <person name="Nolan M."/>
            <person name="Ohm R."/>
            <person name="Pangilinan J."/>
            <person name="Park H.-J."/>
            <person name="Ramirez L."/>
            <person name="Alfaro M."/>
            <person name="Sun H."/>
            <person name="Tritt A."/>
            <person name="Yoshinaga Y."/>
            <person name="Zwiers L.-H."/>
            <person name="Turgeon B."/>
            <person name="Goodwin S."/>
            <person name="Spatafora J."/>
            <person name="Crous P."/>
            <person name="Grigoriev I."/>
        </authorList>
    </citation>
    <scope>NUCLEOTIDE SEQUENCE</scope>
    <source>
        <strain evidence="1">CBS 175.79</strain>
    </source>
</reference>
<keyword evidence="2" id="KW-1185">Reference proteome</keyword>
<evidence type="ECO:0000313" key="1">
    <source>
        <dbReference type="EMBL" id="KAF2011096.1"/>
    </source>
</evidence>
<name>A0A6A5XE28_9PLEO</name>